<feature type="region of interest" description="Disordered" evidence="2">
    <location>
        <begin position="1643"/>
        <end position="1732"/>
    </location>
</feature>
<feature type="region of interest" description="Disordered" evidence="2">
    <location>
        <begin position="1397"/>
        <end position="1435"/>
    </location>
</feature>
<feature type="compositionally biased region" description="Basic and acidic residues" evidence="2">
    <location>
        <begin position="1605"/>
        <end position="1614"/>
    </location>
</feature>
<feature type="region of interest" description="Disordered" evidence="2">
    <location>
        <begin position="986"/>
        <end position="1050"/>
    </location>
</feature>
<dbReference type="GO" id="GO:0005737">
    <property type="term" value="C:cytoplasm"/>
    <property type="evidence" value="ECO:0007669"/>
    <property type="project" value="TreeGrafter"/>
</dbReference>
<name>A0A8B6G9C7_MYTGA</name>
<sequence length="1732" mass="195934">MDIRYSGYRHSVAASNDIARHTPLMFDKKLGRQRQSFNLESELDQILSKYGMVGDTGLEIDRTDNTEELPNGSTHDVQQTYQIPVKVKVEYDSNSDNSEKTSQIICNQNVSVSAGNRIRNSVHKYPWCSQRVDSSKNTMNGFDNYCSDTETWCADVPFRQYKQDENQNIFKKRYSLDSSTIFNRNSKRLDLSEEGRKKQFKRNDIAQSQKQKYYTQTSSSIEEDVGYGRNDVDLSPGSVGYITYQNGSTDYRNPGNCSQKITSSDGEVDFRRNSIISHTSVVNHGKGEYCSRTSTVSDCGVDYRRNSINTQNYAVDHDFSSLEELTLFESPEEDCDDNVSLGDGIHRNHDGSTDNNGNKNELINVKKLETHKTDNEQCCFYVSINQSLDTERSDLNTSEEPLLIEAEVWGTSNNLANKETDKTHVSENPGSRQSEDLKTEHNHALRNSGCNISNIYENIEIPNSSNYNDPDLLDLKEYDYKYSSIYEENDELETDNVSITSSNKSVEHEKSDNKANDEWSLPNPEDVDFEMLKEIVIVRYKALENMMEEALVKNMEIKEDKILSLQSRLDESKNRNVRLQEELRILKRECESLKQRYEEESVGSERHGTKVNFHGPLGALRNTHVSQNNPTKDILDLKDHLVNLERTNATLMTENKNMKSHTDSLNQQIQKLDRHNSQLQSQTASLQDHNSSFQSQIAKLQVEYSTLQAQCSSLQGQCQILQNQLNRVESEHQHLIQTHEELQTTHEQLVGDHEDLQRLHEQLSSEHEALISQHGSLKSLHKSLKNENRELTIRLQERNGNSYGMSVQEKEKINADLQSFESLKMEYNHMREKHEIVYNQHEKIRKDYLDLSKEHKQLKTDYNSLRGNCDDYKNQLHEMELELSNLGNKYDSLYQANQKMEDDNKNLLMQVQALLNTNSELLTQILNSKDTIAEEQKSYLERLGDLRRQKERLEEKIMEAYKRQETQKKNKGLGARIARKAAKIFVTKNHRSKSRNNLTDLSADNTSHGSNEITENGDSAKKSEISDETFNLENGHQFKEDKLGTESKNSTRYPDVAAVVKSSTPLKLEPRGPYMSSPYIETSSSCKSTPRVDKTSKGSLESNASRNTTPRINSTLGGLLEIQGSRNTLQRGDLRRSGRMTPVLVPRGPYTSTPKLVTKSTNTSSLKEEIKTQETEHSDNLSINQGSSGSGGSDSSSSVFKPAIDELRVHGRGHIWKEDLTESDSTNLRKRSNSADNLLDTSSFATHKTFAKSTTALHMLSGGSGDYDNSLRGSKSTEDLLAAGSPSLLPGLGRPANLGDDEDDDGGFGNRSENNNEMLTLEQFLSESSKTSNHSRGNKSENREDLESKSSENSSENSVNRRRRQAPNPPSDNRISIPDVVSQSQIELNLSRMSRISAGSSGSGYESRPDSLDQSTPPQSKRDHPETSTPAYNNINNNIRKFEEAGYSPLVKPDFRKHSLGSTPSTASRTLQYVYPSPYKSPQNRELPPTPNDTPSDRLDRLAGFSQSQSQNSSNSSSLYSNNQDSSVQYDQSIRSGPTSRYRAGSPVRSNQTFSPGVQQGRPPSAASHHNSSPQTNGQLLRGQSLNRPQTFHESQQNNIYFSIDDNKQNENRPENHYARVQRIERPKSVPPNMFEALQNQENMNNRPKDMHNVSKGTPPKPPPRRSREPPLTTGRVSLLREPGANRSGGRQLPQTDTYRSSTPTLRKDTPPRQVPVNEEPPKDPKANSVWR</sequence>
<dbReference type="GO" id="GO:0008017">
    <property type="term" value="F:microtubule binding"/>
    <property type="evidence" value="ECO:0007669"/>
    <property type="project" value="TreeGrafter"/>
</dbReference>
<feature type="compositionally biased region" description="Polar residues" evidence="2">
    <location>
        <begin position="1693"/>
        <end position="1705"/>
    </location>
</feature>
<feature type="region of interest" description="Disordered" evidence="2">
    <location>
        <begin position="417"/>
        <end position="437"/>
    </location>
</feature>
<feature type="compositionally biased region" description="Polar residues" evidence="2">
    <location>
        <begin position="1097"/>
        <end position="1113"/>
    </location>
</feature>
<feature type="compositionally biased region" description="Basic and acidic residues" evidence="2">
    <location>
        <begin position="192"/>
        <end position="204"/>
    </location>
</feature>
<evidence type="ECO:0008006" key="5">
    <source>
        <dbReference type="Google" id="ProtNLM"/>
    </source>
</evidence>
<feature type="region of interest" description="Disordered" evidence="2">
    <location>
        <begin position="192"/>
        <end position="217"/>
    </location>
</feature>
<feature type="region of interest" description="Disordered" evidence="2">
    <location>
        <begin position="1281"/>
        <end position="1314"/>
    </location>
</feature>
<dbReference type="PANTHER" id="PTHR18947:SF28">
    <property type="entry name" value="GIRDIN, ISOFORM A"/>
    <property type="match status" value="1"/>
</dbReference>
<dbReference type="OrthoDB" id="10254988at2759"/>
<feature type="compositionally biased region" description="Polar residues" evidence="2">
    <location>
        <begin position="1326"/>
        <end position="1335"/>
    </location>
</feature>
<evidence type="ECO:0000313" key="4">
    <source>
        <dbReference type="Proteomes" id="UP000596742"/>
    </source>
</evidence>
<feature type="coiled-coil region" evidence="1">
    <location>
        <begin position="634"/>
        <end position="801"/>
    </location>
</feature>
<feature type="compositionally biased region" description="Low complexity" evidence="2">
    <location>
        <begin position="1563"/>
        <end position="1574"/>
    </location>
</feature>
<feature type="compositionally biased region" description="Low complexity" evidence="2">
    <location>
        <begin position="1506"/>
        <end position="1527"/>
    </location>
</feature>
<evidence type="ECO:0000256" key="1">
    <source>
        <dbReference type="SAM" id="Coils"/>
    </source>
</evidence>
<gene>
    <name evidence="3" type="ORF">MGAL_10B087953</name>
</gene>
<reference evidence="3" key="1">
    <citation type="submission" date="2018-11" db="EMBL/GenBank/DDBJ databases">
        <authorList>
            <person name="Alioto T."/>
            <person name="Alioto T."/>
        </authorList>
    </citation>
    <scope>NUCLEOTIDE SEQUENCE</scope>
</reference>
<feature type="compositionally biased region" description="Polar residues" evidence="2">
    <location>
        <begin position="1548"/>
        <end position="1558"/>
    </location>
</feature>
<feature type="compositionally biased region" description="Polar residues" evidence="2">
    <location>
        <begin position="205"/>
        <end position="217"/>
    </location>
</feature>
<dbReference type="Proteomes" id="UP000596742">
    <property type="component" value="Unassembled WGS sequence"/>
</dbReference>
<accession>A0A8B6G9C7</accession>
<feature type="coiled-coil region" evidence="1">
    <location>
        <begin position="841"/>
        <end position="970"/>
    </location>
</feature>
<feature type="compositionally biased region" description="Basic and acidic residues" evidence="2">
    <location>
        <begin position="1036"/>
        <end position="1045"/>
    </location>
</feature>
<feature type="region of interest" description="Disordered" evidence="2">
    <location>
        <begin position="1456"/>
        <end position="1582"/>
    </location>
</feature>
<feature type="compositionally biased region" description="Polar residues" evidence="2">
    <location>
        <begin position="1079"/>
        <end position="1088"/>
    </location>
</feature>
<feature type="compositionally biased region" description="Basic and acidic residues" evidence="2">
    <location>
        <begin position="505"/>
        <end position="517"/>
    </location>
</feature>
<feature type="compositionally biased region" description="Polar residues" evidence="2">
    <location>
        <begin position="1150"/>
        <end position="1165"/>
    </location>
</feature>
<evidence type="ECO:0000313" key="3">
    <source>
        <dbReference type="EMBL" id="VDI60639.1"/>
    </source>
</evidence>
<feature type="region of interest" description="Disordered" evidence="2">
    <location>
        <begin position="1326"/>
        <end position="1379"/>
    </location>
</feature>
<dbReference type="GO" id="GO:0051959">
    <property type="term" value="F:dynein light intermediate chain binding"/>
    <property type="evidence" value="ECO:0007669"/>
    <property type="project" value="TreeGrafter"/>
</dbReference>
<feature type="region of interest" description="Disordered" evidence="2">
    <location>
        <begin position="1127"/>
        <end position="1199"/>
    </location>
</feature>
<feature type="region of interest" description="Disordered" evidence="2">
    <location>
        <begin position="1069"/>
        <end position="1113"/>
    </location>
</feature>
<feature type="compositionally biased region" description="Basic and acidic residues" evidence="2">
    <location>
        <begin position="1166"/>
        <end position="1179"/>
    </location>
</feature>
<comment type="caution">
    <text evidence="3">The sequence shown here is derived from an EMBL/GenBank/DDBJ whole genome shotgun (WGS) entry which is preliminary data.</text>
</comment>
<dbReference type="GO" id="GO:0030705">
    <property type="term" value="P:cytoskeleton-dependent intracellular transport"/>
    <property type="evidence" value="ECO:0007669"/>
    <property type="project" value="TreeGrafter"/>
</dbReference>
<dbReference type="PANTHER" id="PTHR18947">
    <property type="entry name" value="HOOK PROTEINS"/>
    <property type="match status" value="1"/>
</dbReference>
<feature type="compositionally biased region" description="Polar residues" evidence="2">
    <location>
        <begin position="495"/>
        <end position="504"/>
    </location>
</feature>
<dbReference type="Gene3D" id="1.10.287.1490">
    <property type="match status" value="2"/>
</dbReference>
<protein>
    <recommendedName>
        <fullName evidence="5">Girdin</fullName>
    </recommendedName>
</protein>
<feature type="compositionally biased region" description="Polar residues" evidence="2">
    <location>
        <begin position="1528"/>
        <end position="1539"/>
    </location>
</feature>
<feature type="compositionally biased region" description="Polar residues" evidence="2">
    <location>
        <begin position="995"/>
        <end position="1017"/>
    </location>
</feature>
<keyword evidence="4" id="KW-1185">Reference proteome</keyword>
<feature type="compositionally biased region" description="Polar residues" evidence="2">
    <location>
        <begin position="1460"/>
        <end position="1471"/>
    </location>
</feature>
<proteinExistence type="predicted"/>
<keyword evidence="1" id="KW-0175">Coiled coil</keyword>
<dbReference type="EMBL" id="UYJE01008063">
    <property type="protein sequence ID" value="VDI60639.1"/>
    <property type="molecule type" value="Genomic_DNA"/>
</dbReference>
<feature type="region of interest" description="Disordered" evidence="2">
    <location>
        <begin position="1594"/>
        <end position="1614"/>
    </location>
</feature>
<organism evidence="3 4">
    <name type="scientific">Mytilus galloprovincialis</name>
    <name type="common">Mediterranean mussel</name>
    <dbReference type="NCBI Taxonomy" id="29158"/>
    <lineage>
        <taxon>Eukaryota</taxon>
        <taxon>Metazoa</taxon>
        <taxon>Spiralia</taxon>
        <taxon>Lophotrochozoa</taxon>
        <taxon>Mollusca</taxon>
        <taxon>Bivalvia</taxon>
        <taxon>Autobranchia</taxon>
        <taxon>Pteriomorphia</taxon>
        <taxon>Mytilida</taxon>
        <taxon>Mytiloidea</taxon>
        <taxon>Mytilidae</taxon>
        <taxon>Mytilinae</taxon>
        <taxon>Mytilus</taxon>
    </lineage>
</organism>
<dbReference type="GO" id="GO:0031122">
    <property type="term" value="P:cytoplasmic microtubule organization"/>
    <property type="evidence" value="ECO:0007669"/>
    <property type="project" value="TreeGrafter"/>
</dbReference>
<feature type="compositionally biased region" description="Basic and acidic residues" evidence="2">
    <location>
        <begin position="1338"/>
        <end position="1350"/>
    </location>
</feature>
<feature type="region of interest" description="Disordered" evidence="2">
    <location>
        <begin position="493"/>
        <end position="522"/>
    </location>
</feature>
<dbReference type="GO" id="GO:0005813">
    <property type="term" value="C:centrosome"/>
    <property type="evidence" value="ECO:0007669"/>
    <property type="project" value="TreeGrafter"/>
</dbReference>
<feature type="coiled-coil region" evidence="1">
    <location>
        <begin position="540"/>
        <end position="603"/>
    </location>
</feature>
<evidence type="ECO:0000256" key="2">
    <source>
        <dbReference type="SAM" id="MobiDB-lite"/>
    </source>
</evidence>